<dbReference type="OrthoDB" id="401223at2"/>
<dbReference type="NCBIfam" id="TIGR04567">
    <property type="entry name" value="RNAP_delt_lowGC"/>
    <property type="match status" value="1"/>
</dbReference>
<dbReference type="PROSITE" id="PS51913">
    <property type="entry name" value="HTH_HARE"/>
    <property type="match status" value="1"/>
</dbReference>
<dbReference type="InterPro" id="IPR029757">
    <property type="entry name" value="RpoE"/>
</dbReference>
<name>A0A265NB02_9BACI</name>
<dbReference type="InterPro" id="IPR038087">
    <property type="entry name" value="RNAP_delta_N_dom_sf"/>
</dbReference>
<feature type="compositionally biased region" description="Acidic residues" evidence="7">
    <location>
        <begin position="110"/>
        <end position="163"/>
    </location>
</feature>
<evidence type="ECO:0000313" key="9">
    <source>
        <dbReference type="EMBL" id="OZU88466.1"/>
    </source>
</evidence>
<feature type="domain" description="HTH HARE-type" evidence="8">
    <location>
        <begin position="14"/>
        <end position="81"/>
    </location>
</feature>
<evidence type="ECO:0000256" key="7">
    <source>
        <dbReference type="SAM" id="MobiDB-lite"/>
    </source>
</evidence>
<keyword evidence="3 6" id="KW-0808">Transferase</keyword>
<dbReference type="InterPro" id="IPR007759">
    <property type="entry name" value="Asxl_HARE-HTH"/>
</dbReference>
<comment type="similarity">
    <text evidence="1 6">Belongs to the RpoE family.</text>
</comment>
<keyword evidence="10" id="KW-1185">Reference proteome</keyword>
<gene>
    <name evidence="6 9" type="primary">rpoE</name>
    <name evidence="9" type="ORF">CIL03_12535</name>
</gene>
<proteinExistence type="inferred from homology"/>
<evidence type="ECO:0000256" key="2">
    <source>
        <dbReference type="ARBA" id="ARBA00022478"/>
    </source>
</evidence>
<protein>
    <recommendedName>
        <fullName evidence="6">Probable DNA-directed RNA polymerase subunit delta</fullName>
    </recommendedName>
    <alternativeName>
        <fullName evidence="6">RNAP delta factor</fullName>
    </alternativeName>
</protein>
<dbReference type="Pfam" id="PF05066">
    <property type="entry name" value="HARE-HTH"/>
    <property type="match status" value="1"/>
</dbReference>
<dbReference type="RefSeq" id="WP_094886205.1">
    <property type="nucleotide sequence ID" value="NZ_NPMS01000005.1"/>
</dbReference>
<dbReference type="EMBL" id="NPMS01000005">
    <property type="protein sequence ID" value="OZU88466.1"/>
    <property type="molecule type" value="Genomic_DNA"/>
</dbReference>
<evidence type="ECO:0000256" key="1">
    <source>
        <dbReference type="ARBA" id="ARBA00009828"/>
    </source>
</evidence>
<evidence type="ECO:0000259" key="8">
    <source>
        <dbReference type="PROSITE" id="PS51913"/>
    </source>
</evidence>
<sequence>MSLKDYSHEELKNLSMIELANLVLLDEKKAINFKDIFERIAEMKDLSNKTKEDYIAQFYTDLNVEGSFITIGDNKWGLKRWYPVEQMDEEVTNAPKKKKKTKKKKKKEEKEEELDIADEDIEEIVDDLDDEDEFDDLDEEFDDEDFEEDEEEVDDEEEEEDGK</sequence>
<dbReference type="GO" id="GO:0006355">
    <property type="term" value="P:regulation of DNA-templated transcription"/>
    <property type="evidence" value="ECO:0007669"/>
    <property type="project" value="UniProtKB-UniRule"/>
</dbReference>
<dbReference type="Gene3D" id="1.10.10.1250">
    <property type="entry name" value="RNA polymerase, subunit delta, N-terminal domain"/>
    <property type="match status" value="1"/>
</dbReference>
<evidence type="ECO:0000256" key="4">
    <source>
        <dbReference type="ARBA" id="ARBA00022695"/>
    </source>
</evidence>
<dbReference type="AlphaFoldDB" id="A0A265NB02"/>
<evidence type="ECO:0000256" key="6">
    <source>
        <dbReference type="HAMAP-Rule" id="MF_00357"/>
    </source>
</evidence>
<dbReference type="HAMAP" id="MF_00357">
    <property type="entry name" value="RNApol_bact_RpoE"/>
    <property type="match status" value="1"/>
</dbReference>
<comment type="caution">
    <text evidence="9">The sequence shown here is derived from an EMBL/GenBank/DDBJ whole genome shotgun (WGS) entry which is preliminary data.</text>
</comment>
<organism evidence="9 10">
    <name type="scientific">Virgibacillus indicus</name>
    <dbReference type="NCBI Taxonomy" id="2024554"/>
    <lineage>
        <taxon>Bacteria</taxon>
        <taxon>Bacillati</taxon>
        <taxon>Bacillota</taxon>
        <taxon>Bacilli</taxon>
        <taxon>Bacillales</taxon>
        <taxon>Bacillaceae</taxon>
        <taxon>Virgibacillus</taxon>
    </lineage>
</organism>
<accession>A0A265NB02</accession>
<reference evidence="9 10" key="1">
    <citation type="submission" date="2017-08" db="EMBL/GenBank/DDBJ databases">
        <title>Virgibacillus indicus sp. nov. and Virgibacillus profoundi sp. nov, two moderately halophilic bacteria isolated from marine sediment by using the Microfluidic Streak Plate.</title>
        <authorList>
            <person name="Xu B."/>
            <person name="Hu B."/>
            <person name="Wang J."/>
            <person name="Zhu Y."/>
            <person name="Huang L."/>
            <person name="Du W."/>
            <person name="Huang Y."/>
        </authorList>
    </citation>
    <scope>NUCLEOTIDE SEQUENCE [LARGE SCALE GENOMIC DNA]</scope>
    <source>
        <strain evidence="9 10">IO3-P2-C2</strain>
    </source>
</reference>
<dbReference type="GO" id="GO:0006351">
    <property type="term" value="P:DNA-templated transcription"/>
    <property type="evidence" value="ECO:0007669"/>
    <property type="project" value="InterPro"/>
</dbReference>
<comment type="subunit">
    <text evidence="6">RNAP is composed of a core of 2 alpha, a beta and a beta' subunits. The core is associated with a delta subunit and one of several sigma factors.</text>
</comment>
<keyword evidence="5 6" id="KW-0804">Transcription</keyword>
<dbReference type="Proteomes" id="UP000216498">
    <property type="component" value="Unassembled WGS sequence"/>
</dbReference>
<comment type="function">
    <text evidence="6">Participates in both the initiation and recycling phases of transcription. In the presence of the delta subunit, RNAP displays an increased specificity of transcription, a decreased affinity for nucleic acids, and an increased efficiency of RNA synthesis because of enhanced recycling.</text>
</comment>
<evidence type="ECO:0000256" key="3">
    <source>
        <dbReference type="ARBA" id="ARBA00022679"/>
    </source>
</evidence>
<feature type="compositionally biased region" description="Basic residues" evidence="7">
    <location>
        <begin position="95"/>
        <end position="107"/>
    </location>
</feature>
<evidence type="ECO:0000313" key="10">
    <source>
        <dbReference type="Proteomes" id="UP000216498"/>
    </source>
</evidence>
<dbReference type="GO" id="GO:0003899">
    <property type="term" value="F:DNA-directed RNA polymerase activity"/>
    <property type="evidence" value="ECO:0007669"/>
    <property type="project" value="UniProtKB-UniRule"/>
</dbReference>
<feature type="region of interest" description="Disordered" evidence="7">
    <location>
        <begin position="87"/>
        <end position="163"/>
    </location>
</feature>
<keyword evidence="2 6" id="KW-0240">DNA-directed RNA polymerase</keyword>
<dbReference type="GO" id="GO:0000428">
    <property type="term" value="C:DNA-directed RNA polymerase complex"/>
    <property type="evidence" value="ECO:0007669"/>
    <property type="project" value="UniProtKB-KW"/>
</dbReference>
<keyword evidence="4 6" id="KW-0548">Nucleotidyltransferase</keyword>
<evidence type="ECO:0000256" key="5">
    <source>
        <dbReference type="ARBA" id="ARBA00023163"/>
    </source>
</evidence>